<dbReference type="Gene3D" id="3.30.540.10">
    <property type="entry name" value="Fructose-1,6-Bisphosphatase, subunit A, domain 1"/>
    <property type="match status" value="1"/>
</dbReference>
<accession>A0A1V0HKE4</accession>
<dbReference type="SUPFAM" id="SSF56655">
    <property type="entry name" value="Carbohydrate phosphatase"/>
    <property type="match status" value="1"/>
</dbReference>
<dbReference type="GO" id="GO:0008934">
    <property type="term" value="F:inositol monophosphate 1-phosphatase activity"/>
    <property type="evidence" value="ECO:0007669"/>
    <property type="project" value="TreeGrafter"/>
</dbReference>
<dbReference type="Pfam" id="PF00459">
    <property type="entry name" value="Inositol_P"/>
    <property type="match status" value="1"/>
</dbReference>
<organism evidence="2 3">
    <name type="scientific">Candidatus Riesia pediculischaeffi</name>
    <dbReference type="NCBI Taxonomy" id="428411"/>
    <lineage>
        <taxon>Bacteria</taxon>
        <taxon>Pseudomonadati</taxon>
        <taxon>Pseudomonadota</taxon>
        <taxon>Gammaproteobacteria</taxon>
        <taxon>Enterobacterales</taxon>
        <taxon>Enterobacteriaceae</taxon>
        <taxon>Candidatus Riesia</taxon>
    </lineage>
</organism>
<comment type="similarity">
    <text evidence="1">Belongs to the inositol monophosphatase superfamily.</text>
</comment>
<evidence type="ECO:0008006" key="4">
    <source>
        <dbReference type="Google" id="ProtNLM"/>
    </source>
</evidence>
<dbReference type="GO" id="GO:0006020">
    <property type="term" value="P:inositol metabolic process"/>
    <property type="evidence" value="ECO:0007669"/>
    <property type="project" value="TreeGrafter"/>
</dbReference>
<dbReference type="Gene3D" id="3.40.190.80">
    <property type="match status" value="1"/>
</dbReference>
<keyword evidence="3" id="KW-1185">Reference proteome</keyword>
<dbReference type="EMBL" id="CP012839">
    <property type="protein sequence ID" value="ARC53293.1"/>
    <property type="molecule type" value="Genomic_DNA"/>
</dbReference>
<dbReference type="STRING" id="428411.AOQ87_01185"/>
<evidence type="ECO:0000313" key="3">
    <source>
        <dbReference type="Proteomes" id="UP000242793"/>
    </source>
</evidence>
<dbReference type="Proteomes" id="UP000242793">
    <property type="component" value="Chromosome"/>
</dbReference>
<dbReference type="RefSeq" id="WP_080626529.1">
    <property type="nucleotide sequence ID" value="NZ_CP012839.1"/>
</dbReference>
<proteinExistence type="inferred from homology"/>
<dbReference type="PRINTS" id="PR00377">
    <property type="entry name" value="IMPHPHTASES"/>
</dbReference>
<dbReference type="KEGG" id="rped:AOQ87_01185"/>
<dbReference type="PANTHER" id="PTHR20854:SF4">
    <property type="entry name" value="INOSITOL-1-MONOPHOSPHATASE-RELATED"/>
    <property type="match status" value="1"/>
</dbReference>
<dbReference type="InterPro" id="IPR000760">
    <property type="entry name" value="Inositol_monophosphatase-like"/>
</dbReference>
<dbReference type="GO" id="GO:0007165">
    <property type="term" value="P:signal transduction"/>
    <property type="evidence" value="ECO:0007669"/>
    <property type="project" value="TreeGrafter"/>
</dbReference>
<reference evidence="2 3" key="1">
    <citation type="submission" date="2015-10" db="EMBL/GenBank/DDBJ databases">
        <title>Survey of human and primate louse endosymbionts.</title>
        <authorList>
            <person name="Boyd B.M."/>
        </authorList>
    </citation>
    <scope>NUCLEOTIDE SEQUENCE [LARGE SCALE GENOMIC DNA]</scope>
    <source>
        <strain evidence="2 3">PTSK</strain>
    </source>
</reference>
<evidence type="ECO:0000256" key="1">
    <source>
        <dbReference type="ARBA" id="ARBA00009759"/>
    </source>
</evidence>
<gene>
    <name evidence="2" type="ORF">AOQ87_01185</name>
</gene>
<evidence type="ECO:0000313" key="2">
    <source>
        <dbReference type="EMBL" id="ARC53293.1"/>
    </source>
</evidence>
<dbReference type="AlphaFoldDB" id="A0A1V0HKE4"/>
<sequence length="293" mass="34048">MNPLLNIAIRSVYQIVGKLISKMYDAIYHCKHQDYDREIAFLIDNIEETIAYCISKHYSEHEFFLNNKRIFNQKQHRKSTRWFINFLKDDVNWIKRIPHFCISISVVQKDRLVISVVYDPMLNETFYAHQGSGARLNQYRLRIQDKRTISSTSRSPIVLSINQIFQEDMEYLTIYSDVLNVLLKACSVRITGSIDLDLAYVAANRIDAMVLMGNEKMIEDEIYNASLIVKEAGGTITYGYCSEKKEEKPFKKNTTEKDQHVHFLQIVCAGEPQTVGLIADLLQSKFDVIHFKT</sequence>
<name>A0A1V0HKE4_9ENTR</name>
<dbReference type="PANTHER" id="PTHR20854">
    <property type="entry name" value="INOSITOL MONOPHOSPHATASE"/>
    <property type="match status" value="1"/>
</dbReference>
<protein>
    <recommendedName>
        <fullName evidence="4">Inositol monophosphatase</fullName>
    </recommendedName>
</protein>